<dbReference type="STRING" id="1210089.GCA_001613165_02248"/>
<name>A0A370H1B8_9NOCA</name>
<sequence length="294" mass="33070">MAGSTLSSRALGRQVKKYRERAGLTQHAVAKAVETSPQTYGRLEEGQKHNVTNLMLNAICDRLEVSDKERRLLLTLAEEVRAARKSDGNWWRAYADDLQTGFDHYMSLEQAARSMTTLQLSLIPGLLQTPGYRRQLAWAENPEFTPDEVEKRIELAMRRQERLSDPRFEVTFLISEAILRQLTGGPAVMAEQLRHLLEVGRLPGVSIRAIPFDATSPVSAVCGSFVLLEFPPLPSTKLTEPPVVFVEGFTGAAYLERDAEVAVYRDAIRHIRRIALDERATHDLIVSIAREYAE</sequence>
<dbReference type="GO" id="GO:0003677">
    <property type="term" value="F:DNA binding"/>
    <property type="evidence" value="ECO:0007669"/>
    <property type="project" value="InterPro"/>
</dbReference>
<dbReference type="AlphaFoldDB" id="A0A370H1B8"/>
<dbReference type="InterPro" id="IPR043917">
    <property type="entry name" value="DUF5753"/>
</dbReference>
<comment type="caution">
    <text evidence="2">The sequence shown here is derived from an EMBL/GenBank/DDBJ whole genome shotgun (WGS) entry which is preliminary data.</text>
</comment>
<feature type="domain" description="HTH cro/C1-type" evidence="1">
    <location>
        <begin position="15"/>
        <end position="70"/>
    </location>
</feature>
<evidence type="ECO:0000259" key="1">
    <source>
        <dbReference type="PROSITE" id="PS50943"/>
    </source>
</evidence>
<dbReference type="EMBL" id="QQAZ01000006">
    <property type="protein sequence ID" value="RDI49647.1"/>
    <property type="molecule type" value="Genomic_DNA"/>
</dbReference>
<dbReference type="CDD" id="cd00093">
    <property type="entry name" value="HTH_XRE"/>
    <property type="match status" value="1"/>
</dbReference>
<dbReference type="PROSITE" id="PS50943">
    <property type="entry name" value="HTH_CROC1"/>
    <property type="match status" value="1"/>
</dbReference>
<dbReference type="SMART" id="SM00530">
    <property type="entry name" value="HTH_XRE"/>
    <property type="match status" value="1"/>
</dbReference>
<dbReference type="Proteomes" id="UP000255355">
    <property type="component" value="Unassembled WGS sequence"/>
</dbReference>
<protein>
    <submittedName>
        <fullName evidence="2">Helix-turn-helix protein</fullName>
    </submittedName>
</protein>
<dbReference type="Pfam" id="PF13560">
    <property type="entry name" value="HTH_31"/>
    <property type="match status" value="1"/>
</dbReference>
<organism evidence="2 3">
    <name type="scientific">Nocardia mexicana</name>
    <dbReference type="NCBI Taxonomy" id="279262"/>
    <lineage>
        <taxon>Bacteria</taxon>
        <taxon>Bacillati</taxon>
        <taxon>Actinomycetota</taxon>
        <taxon>Actinomycetes</taxon>
        <taxon>Mycobacteriales</taxon>
        <taxon>Nocardiaceae</taxon>
        <taxon>Nocardia</taxon>
    </lineage>
</organism>
<accession>A0A370H1B8</accession>
<evidence type="ECO:0000313" key="3">
    <source>
        <dbReference type="Proteomes" id="UP000255355"/>
    </source>
</evidence>
<dbReference type="RefSeq" id="WP_084519408.1">
    <property type="nucleotide sequence ID" value="NZ_QQAZ01000006.1"/>
</dbReference>
<dbReference type="PANTHER" id="PTHR35010">
    <property type="entry name" value="BLL4672 PROTEIN-RELATED"/>
    <property type="match status" value="1"/>
</dbReference>
<dbReference type="Gene3D" id="1.10.260.40">
    <property type="entry name" value="lambda repressor-like DNA-binding domains"/>
    <property type="match status" value="1"/>
</dbReference>
<dbReference type="SUPFAM" id="SSF47413">
    <property type="entry name" value="lambda repressor-like DNA-binding domains"/>
    <property type="match status" value="1"/>
</dbReference>
<dbReference type="InterPro" id="IPR001387">
    <property type="entry name" value="Cro/C1-type_HTH"/>
</dbReference>
<dbReference type="Pfam" id="PF19054">
    <property type="entry name" value="DUF5753"/>
    <property type="match status" value="1"/>
</dbReference>
<keyword evidence="3" id="KW-1185">Reference proteome</keyword>
<evidence type="ECO:0000313" key="2">
    <source>
        <dbReference type="EMBL" id="RDI49647.1"/>
    </source>
</evidence>
<proteinExistence type="predicted"/>
<dbReference type="OrthoDB" id="4539885at2"/>
<gene>
    <name evidence="2" type="ORF">DFR68_10682</name>
</gene>
<reference evidence="2 3" key="1">
    <citation type="submission" date="2018-07" db="EMBL/GenBank/DDBJ databases">
        <title>Genomic Encyclopedia of Type Strains, Phase IV (KMG-IV): sequencing the most valuable type-strain genomes for metagenomic binning, comparative biology and taxonomic classification.</title>
        <authorList>
            <person name="Goeker M."/>
        </authorList>
    </citation>
    <scope>NUCLEOTIDE SEQUENCE [LARGE SCALE GENOMIC DNA]</scope>
    <source>
        <strain evidence="2 3">DSM 44952</strain>
    </source>
</reference>
<dbReference type="InterPro" id="IPR010982">
    <property type="entry name" value="Lambda_DNA-bd_dom_sf"/>
</dbReference>